<dbReference type="Proteomes" id="UP000319756">
    <property type="component" value="Chromosome"/>
</dbReference>
<sequence>MKNLLFLTFGTFLFALSITQFAMPNNLAEGGIAGLALLLFYAFGFSPAIVTFIFNAVLLGIGYRVLPTHMIYKSLLNVPLFSLFVYLMEDWGQPMGDPLLAAIFTGVFTGAGFGFIFQAGSTTGGTSTVARMLNHKFGWELTGANFVLDAIIVVVGIFIIGPLFAMYTIVALYAGKKITDYVLEGFQSRKALNVISTKGNDISDAVIRLMNSSATIYEAYGSFSQKKHQMVYIVIEKQRLFHLKQMIYDIDPNAFIVVYTVKDVSGGTFLNQYHPSQESFPTKDTFEDENFGKANDSRSSTSFDYNGPYGH</sequence>
<feature type="transmembrane region" description="Helical" evidence="7">
    <location>
        <begin position="99"/>
        <end position="120"/>
    </location>
</feature>
<dbReference type="InterPro" id="IPR003740">
    <property type="entry name" value="YitT"/>
</dbReference>
<protein>
    <submittedName>
        <fullName evidence="9">YitT family protein</fullName>
    </submittedName>
</protein>
<evidence type="ECO:0000256" key="1">
    <source>
        <dbReference type="ARBA" id="ARBA00004651"/>
    </source>
</evidence>
<evidence type="ECO:0000259" key="8">
    <source>
        <dbReference type="Pfam" id="PF10035"/>
    </source>
</evidence>
<dbReference type="InterPro" id="IPR019264">
    <property type="entry name" value="DUF2179"/>
</dbReference>
<evidence type="ECO:0000313" key="9">
    <source>
        <dbReference type="EMBL" id="QDI92650.1"/>
    </source>
</evidence>
<name>A0A514LLA5_9BACI</name>
<dbReference type="KEGG" id="sale:EPH95_16875"/>
<evidence type="ECO:0000256" key="4">
    <source>
        <dbReference type="ARBA" id="ARBA00022989"/>
    </source>
</evidence>
<evidence type="ECO:0000256" key="5">
    <source>
        <dbReference type="ARBA" id="ARBA00023136"/>
    </source>
</evidence>
<dbReference type="Pfam" id="PF02588">
    <property type="entry name" value="YitT_membrane"/>
    <property type="match status" value="1"/>
</dbReference>
<accession>A0A514LLA5</accession>
<dbReference type="InterPro" id="IPR051461">
    <property type="entry name" value="UPF0750_membrane"/>
</dbReference>
<dbReference type="Gene3D" id="3.30.70.120">
    <property type="match status" value="1"/>
</dbReference>
<feature type="domain" description="DUF2179" evidence="8">
    <location>
        <begin position="213"/>
        <end position="266"/>
    </location>
</feature>
<feature type="transmembrane region" description="Helical" evidence="7">
    <location>
        <begin position="70"/>
        <end position="87"/>
    </location>
</feature>
<dbReference type="Pfam" id="PF10035">
    <property type="entry name" value="DUF2179"/>
    <property type="match status" value="1"/>
</dbReference>
<feature type="transmembrane region" description="Helical" evidence="7">
    <location>
        <begin position="31"/>
        <end position="58"/>
    </location>
</feature>
<dbReference type="PIRSF" id="PIRSF006483">
    <property type="entry name" value="Membrane_protein_YitT"/>
    <property type="match status" value="1"/>
</dbReference>
<dbReference type="GO" id="GO:0005886">
    <property type="term" value="C:plasma membrane"/>
    <property type="evidence" value="ECO:0007669"/>
    <property type="project" value="UniProtKB-SubCell"/>
</dbReference>
<keyword evidence="3 7" id="KW-0812">Transmembrane</keyword>
<dbReference type="PANTHER" id="PTHR33545">
    <property type="entry name" value="UPF0750 MEMBRANE PROTEIN YITT-RELATED"/>
    <property type="match status" value="1"/>
</dbReference>
<dbReference type="RefSeq" id="WP_142091150.1">
    <property type="nucleotide sequence ID" value="NZ_CP035485.1"/>
</dbReference>
<feature type="transmembrane region" description="Helical" evidence="7">
    <location>
        <begin position="141"/>
        <end position="174"/>
    </location>
</feature>
<keyword evidence="4 7" id="KW-1133">Transmembrane helix</keyword>
<organism evidence="9 10">
    <name type="scientific">Salicibibacter halophilus</name>
    <dbReference type="NCBI Taxonomy" id="2502791"/>
    <lineage>
        <taxon>Bacteria</taxon>
        <taxon>Bacillati</taxon>
        <taxon>Bacillota</taxon>
        <taxon>Bacilli</taxon>
        <taxon>Bacillales</taxon>
        <taxon>Bacillaceae</taxon>
        <taxon>Salicibibacter</taxon>
    </lineage>
</organism>
<dbReference type="OrthoDB" id="1758221at2"/>
<evidence type="ECO:0000256" key="6">
    <source>
        <dbReference type="SAM" id="MobiDB-lite"/>
    </source>
</evidence>
<comment type="subcellular location">
    <subcellularLocation>
        <location evidence="1">Cell membrane</location>
        <topology evidence="1">Multi-pass membrane protein</topology>
    </subcellularLocation>
</comment>
<dbReference type="PANTHER" id="PTHR33545:SF4">
    <property type="entry name" value="UPF0750 MEMBRANE PROTEIN YXKD"/>
    <property type="match status" value="1"/>
</dbReference>
<proteinExistence type="predicted"/>
<dbReference type="InterPro" id="IPR015867">
    <property type="entry name" value="N-reg_PII/ATP_PRibTrfase_C"/>
</dbReference>
<gene>
    <name evidence="9" type="ORF">EPH95_16875</name>
</gene>
<keyword evidence="10" id="KW-1185">Reference proteome</keyword>
<dbReference type="EMBL" id="CP035485">
    <property type="protein sequence ID" value="QDI92650.1"/>
    <property type="molecule type" value="Genomic_DNA"/>
</dbReference>
<feature type="region of interest" description="Disordered" evidence="6">
    <location>
        <begin position="279"/>
        <end position="311"/>
    </location>
</feature>
<dbReference type="CDD" id="cd16380">
    <property type="entry name" value="YitT_C"/>
    <property type="match status" value="1"/>
</dbReference>
<evidence type="ECO:0000256" key="7">
    <source>
        <dbReference type="SAM" id="Phobius"/>
    </source>
</evidence>
<evidence type="ECO:0000256" key="2">
    <source>
        <dbReference type="ARBA" id="ARBA00022475"/>
    </source>
</evidence>
<evidence type="ECO:0000313" key="10">
    <source>
        <dbReference type="Proteomes" id="UP000319756"/>
    </source>
</evidence>
<dbReference type="AlphaFoldDB" id="A0A514LLA5"/>
<reference evidence="10" key="1">
    <citation type="submission" date="2019-01" db="EMBL/GenBank/DDBJ databases">
        <title>Genomic analysis of Salicibibacter sp. NKC3-5.</title>
        <authorList>
            <person name="Oh Y.J."/>
        </authorList>
    </citation>
    <scope>NUCLEOTIDE SEQUENCE [LARGE SCALE GENOMIC DNA]</scope>
    <source>
        <strain evidence="10">NKC3-5</strain>
    </source>
</reference>
<evidence type="ECO:0000256" key="3">
    <source>
        <dbReference type="ARBA" id="ARBA00022692"/>
    </source>
</evidence>
<keyword evidence="2" id="KW-1003">Cell membrane</keyword>
<keyword evidence="5 7" id="KW-0472">Membrane</keyword>